<dbReference type="AlphaFoldDB" id="A0AAF0QVG5"/>
<gene>
    <name evidence="3" type="ORF">MTR67_023581</name>
</gene>
<dbReference type="InterPro" id="IPR000477">
    <property type="entry name" value="RT_dom"/>
</dbReference>
<evidence type="ECO:0000256" key="1">
    <source>
        <dbReference type="SAM" id="MobiDB-lite"/>
    </source>
</evidence>
<dbReference type="Pfam" id="PF00078">
    <property type="entry name" value="RVT_1"/>
    <property type="match status" value="1"/>
</dbReference>
<accession>A0AAF0QVG5</accession>
<evidence type="ECO:0000313" key="4">
    <source>
        <dbReference type="Proteomes" id="UP001234989"/>
    </source>
</evidence>
<dbReference type="Gene3D" id="3.60.10.10">
    <property type="entry name" value="Endonuclease/exonuclease/phosphatase"/>
    <property type="match status" value="1"/>
</dbReference>
<dbReference type="SUPFAM" id="SSF56219">
    <property type="entry name" value="DNase I-like"/>
    <property type="match status" value="1"/>
</dbReference>
<feature type="domain" description="Reverse transcriptase" evidence="2">
    <location>
        <begin position="324"/>
        <end position="614"/>
    </location>
</feature>
<dbReference type="PANTHER" id="PTHR33116:SF82">
    <property type="entry name" value="RNASE H FAMILY PROTEIN"/>
    <property type="match status" value="1"/>
</dbReference>
<dbReference type="EMBL" id="CP133616">
    <property type="protein sequence ID" value="WMV30196.1"/>
    <property type="molecule type" value="Genomic_DNA"/>
</dbReference>
<dbReference type="InterPro" id="IPR043502">
    <property type="entry name" value="DNA/RNA_pol_sf"/>
</dbReference>
<dbReference type="SUPFAM" id="SSF56672">
    <property type="entry name" value="DNA/RNA polymerases"/>
    <property type="match status" value="1"/>
</dbReference>
<evidence type="ECO:0000259" key="2">
    <source>
        <dbReference type="PROSITE" id="PS50878"/>
    </source>
</evidence>
<protein>
    <recommendedName>
        <fullName evidence="2">Reverse transcriptase domain-containing protein</fullName>
    </recommendedName>
</protein>
<feature type="region of interest" description="Disordered" evidence="1">
    <location>
        <begin position="1"/>
        <end position="23"/>
    </location>
</feature>
<evidence type="ECO:0000313" key="3">
    <source>
        <dbReference type="EMBL" id="WMV30196.1"/>
    </source>
</evidence>
<dbReference type="Proteomes" id="UP001234989">
    <property type="component" value="Chromosome 5"/>
</dbReference>
<organism evidence="3 4">
    <name type="scientific">Solanum verrucosum</name>
    <dbReference type="NCBI Taxonomy" id="315347"/>
    <lineage>
        <taxon>Eukaryota</taxon>
        <taxon>Viridiplantae</taxon>
        <taxon>Streptophyta</taxon>
        <taxon>Embryophyta</taxon>
        <taxon>Tracheophyta</taxon>
        <taxon>Spermatophyta</taxon>
        <taxon>Magnoliopsida</taxon>
        <taxon>eudicotyledons</taxon>
        <taxon>Gunneridae</taxon>
        <taxon>Pentapetalae</taxon>
        <taxon>asterids</taxon>
        <taxon>lamiids</taxon>
        <taxon>Solanales</taxon>
        <taxon>Solanaceae</taxon>
        <taxon>Solanoideae</taxon>
        <taxon>Solaneae</taxon>
        <taxon>Solanum</taxon>
    </lineage>
</organism>
<name>A0AAF0QVG5_SOLVR</name>
<dbReference type="PANTHER" id="PTHR33116">
    <property type="entry name" value="REVERSE TRANSCRIPTASE ZINC-BINDING DOMAIN-CONTAINING PROTEIN-RELATED-RELATED"/>
    <property type="match status" value="1"/>
</dbReference>
<sequence>MVHSEDEYDEDTQSIKVEEEDEDREEVGAHLIKAFGSTFQSEFQKDIQEVAEQQGSINTLGSLERIQNLKKLHNLSMIAILEPFADNSHLNSYRIKLNMENACCNSNGKIWLFWTAEINLNILESEDQHIIGTMQHVEIKDKLLITIVYAKSKDYLRRHLWDRLIHFSNMNIPWCTIGDFNVITTPDEKQGGIPYNMNKSFEFIATIEACGLMDLGTVRDHEETVRMAEEALIVNNSAENRANLHRINARYIKYLKLEYSILKQKTQLQWFKDGDTNSKYFHAIMRGRRRKLFIHKVCIGNDEWVEGDENIAKAACDHFQNKFTGTEQPINEDILQHIPRMVTPEQNMTLQAMPTSEELQQVVFSMNPNSAPGPDGFSGKFFQNCWDIIKEDILNAVHAFFCGYFIPKFISHASLEIIHGIKKPKKGDKVVIKLDMAKAYDRVSWAFTSLVLRHMGFGEFFIDMVWRIISNNWYSIIVNGTRHGFFHSTRGLKQGDPLSPSLFNLGAEVLSRMLNNLYDNQQFHGFQMHFRGPQINYLSFADDVIIFTSGREESLKLIMETLSTYEDTSDQLINKGKSHFMVPKDTPSHLIDMIQEITGFNQRESPINYLGCPLYIGGQRIIYYSDLVAKVVKKISGWHSRILSFGGKATLVKHVLQSIPIHTMATISPPRTTLQYIKRVTAYFFWGMDKDKKKYHWASWETLSFPYEEGGICVRHLNDVCTSLQIKQWWNFRTKQSLWGQFLKAKYC</sequence>
<proteinExistence type="predicted"/>
<reference evidence="3" key="1">
    <citation type="submission" date="2023-08" db="EMBL/GenBank/DDBJ databases">
        <title>A de novo genome assembly of Solanum verrucosum Schlechtendal, a Mexican diploid species geographically isolated from the other diploid A-genome species in potato relatives.</title>
        <authorList>
            <person name="Hosaka K."/>
        </authorList>
    </citation>
    <scope>NUCLEOTIDE SEQUENCE</scope>
    <source>
        <tissue evidence="3">Young leaves</tissue>
    </source>
</reference>
<dbReference type="InterPro" id="IPR036691">
    <property type="entry name" value="Endo/exonu/phosph_ase_sf"/>
</dbReference>
<keyword evidence="4" id="KW-1185">Reference proteome</keyword>
<dbReference type="PROSITE" id="PS50878">
    <property type="entry name" value="RT_POL"/>
    <property type="match status" value="1"/>
</dbReference>